<sequence length="198" mass="23187">MKKYIFLLLCSSILYAAESEPNFKKTRLYENNSPFQSIANRRDHASYTPQEILGMAHFTYAPLEENFTLQSKNFKTSKVQYLIKLLQNDFQAFQKCCDLNEGQDGYLDNNSSIDLEETELSIDYEKSIVEIKRLESTHQGICVSQSNLFELLQAWKESLLHNHPHLLLIQSLDQEYELIAFYEKELMDEYLTNHPITN</sequence>
<proteinExistence type="predicted"/>
<name>A0A345ZC05_9BACT</name>
<protein>
    <submittedName>
        <fullName evidence="2">Uncharacterized protein</fullName>
    </submittedName>
</protein>
<keyword evidence="3" id="KW-1185">Reference proteome</keyword>
<organism evidence="2 3">
    <name type="scientific">Candidatus Chromulinivorax destructor</name>
    <dbReference type="NCBI Taxonomy" id="2066483"/>
    <lineage>
        <taxon>Bacteria</taxon>
        <taxon>Candidatus Babelota</taxon>
        <taxon>Candidatus Babeliae</taxon>
        <taxon>Candidatus Babeliales</taxon>
        <taxon>Candidatus Chromulinivoraceae</taxon>
        <taxon>Candidatus Chromulinivorax</taxon>
    </lineage>
</organism>
<dbReference type="Proteomes" id="UP000254834">
    <property type="component" value="Chromosome"/>
</dbReference>
<evidence type="ECO:0000313" key="2">
    <source>
        <dbReference type="EMBL" id="AXK60822.1"/>
    </source>
</evidence>
<feature type="signal peptide" evidence="1">
    <location>
        <begin position="1"/>
        <end position="16"/>
    </location>
</feature>
<gene>
    <name evidence="2" type="ORF">C0J27_03700</name>
</gene>
<dbReference type="RefSeq" id="WP_115585837.1">
    <property type="nucleotide sequence ID" value="NZ_CP025544.1"/>
</dbReference>
<accession>A0A345ZC05</accession>
<evidence type="ECO:0000256" key="1">
    <source>
        <dbReference type="SAM" id="SignalP"/>
    </source>
</evidence>
<keyword evidence="1" id="KW-0732">Signal</keyword>
<dbReference type="AlphaFoldDB" id="A0A345ZC05"/>
<reference evidence="2 3" key="1">
    <citation type="submission" date="2017-12" db="EMBL/GenBank/DDBJ databases">
        <title>Chromulinavorax destructans is a abundant pathogen of dominant heterotrophic picoflagllates.</title>
        <authorList>
            <person name="Deeg C.M."/>
            <person name="Zimmer M."/>
            <person name="Suttle C.A."/>
        </authorList>
    </citation>
    <scope>NUCLEOTIDE SEQUENCE [LARGE SCALE GENOMIC DNA]</scope>
    <source>
        <strain evidence="2 3">SeV1</strain>
    </source>
</reference>
<evidence type="ECO:0000313" key="3">
    <source>
        <dbReference type="Proteomes" id="UP000254834"/>
    </source>
</evidence>
<dbReference type="KEGG" id="cdes:C0J27_03700"/>
<feature type="chain" id="PRO_5016707740" evidence="1">
    <location>
        <begin position="17"/>
        <end position="198"/>
    </location>
</feature>
<dbReference type="EMBL" id="CP025544">
    <property type="protein sequence ID" value="AXK60822.1"/>
    <property type="molecule type" value="Genomic_DNA"/>
</dbReference>